<feature type="non-terminal residue" evidence="2">
    <location>
        <position position="94"/>
    </location>
</feature>
<accession>G5AHP4</accession>
<evidence type="ECO:0000313" key="3">
    <source>
        <dbReference type="Proteomes" id="UP000002640"/>
    </source>
</evidence>
<dbReference type="Proteomes" id="UP000002640">
    <property type="component" value="Unassembled WGS sequence"/>
</dbReference>
<keyword evidence="3" id="KW-1185">Reference proteome</keyword>
<feature type="region of interest" description="Disordered" evidence="1">
    <location>
        <begin position="1"/>
        <end position="54"/>
    </location>
</feature>
<feature type="compositionally biased region" description="Basic residues" evidence="1">
    <location>
        <begin position="1"/>
        <end position="10"/>
    </location>
</feature>
<organism evidence="2 3">
    <name type="scientific">Phytophthora sojae (strain P6497)</name>
    <name type="common">Soybean stem and root rot agent</name>
    <name type="synonym">Phytophthora megasperma f. sp. glycines</name>
    <dbReference type="NCBI Taxonomy" id="1094619"/>
    <lineage>
        <taxon>Eukaryota</taxon>
        <taxon>Sar</taxon>
        <taxon>Stramenopiles</taxon>
        <taxon>Oomycota</taxon>
        <taxon>Peronosporomycetes</taxon>
        <taxon>Peronosporales</taxon>
        <taxon>Peronosporaceae</taxon>
        <taxon>Phytophthora</taxon>
    </lineage>
</organism>
<evidence type="ECO:0000313" key="2">
    <source>
        <dbReference type="EMBL" id="EGZ04965.1"/>
    </source>
</evidence>
<dbReference type="EMBL" id="JH159171">
    <property type="protein sequence ID" value="EGZ04965.1"/>
    <property type="molecule type" value="Genomic_DNA"/>
</dbReference>
<gene>
    <name evidence="2" type="ORF">PHYSODRAFT_356221</name>
</gene>
<name>G5AHP4_PHYSP</name>
<protein>
    <submittedName>
        <fullName evidence="2">Uncharacterized protein</fullName>
    </submittedName>
</protein>
<evidence type="ECO:0000256" key="1">
    <source>
        <dbReference type="SAM" id="MobiDB-lite"/>
    </source>
</evidence>
<reference evidence="2 3" key="1">
    <citation type="journal article" date="2006" name="Science">
        <title>Phytophthora genome sequences uncover evolutionary origins and mechanisms of pathogenesis.</title>
        <authorList>
            <person name="Tyler B.M."/>
            <person name="Tripathy S."/>
            <person name="Zhang X."/>
            <person name="Dehal P."/>
            <person name="Jiang R.H."/>
            <person name="Aerts A."/>
            <person name="Arredondo F.D."/>
            <person name="Baxter L."/>
            <person name="Bensasson D."/>
            <person name="Beynon J.L."/>
            <person name="Chapman J."/>
            <person name="Damasceno C.M."/>
            <person name="Dorrance A.E."/>
            <person name="Dou D."/>
            <person name="Dickerman A.W."/>
            <person name="Dubchak I.L."/>
            <person name="Garbelotto M."/>
            <person name="Gijzen M."/>
            <person name="Gordon S.G."/>
            <person name="Govers F."/>
            <person name="Grunwald N.J."/>
            <person name="Huang W."/>
            <person name="Ivors K.L."/>
            <person name="Jones R.W."/>
            <person name="Kamoun S."/>
            <person name="Krampis K."/>
            <person name="Lamour K.H."/>
            <person name="Lee M.K."/>
            <person name="McDonald W.H."/>
            <person name="Medina M."/>
            <person name="Meijer H.J."/>
            <person name="Nordberg E.K."/>
            <person name="Maclean D.J."/>
            <person name="Ospina-Giraldo M.D."/>
            <person name="Morris P.F."/>
            <person name="Phuntumart V."/>
            <person name="Putnam N.H."/>
            <person name="Rash S."/>
            <person name="Rose J.K."/>
            <person name="Sakihama Y."/>
            <person name="Salamov A.A."/>
            <person name="Savidor A."/>
            <person name="Scheuring C.F."/>
            <person name="Smith B.M."/>
            <person name="Sobral B.W."/>
            <person name="Terry A."/>
            <person name="Torto-Alalibo T.A."/>
            <person name="Win J."/>
            <person name="Xu Z."/>
            <person name="Zhang H."/>
            <person name="Grigoriev I.V."/>
            <person name="Rokhsar D.S."/>
            <person name="Boore J.L."/>
        </authorList>
    </citation>
    <scope>NUCLEOTIDE SEQUENCE [LARGE SCALE GENOMIC DNA]</scope>
    <source>
        <strain evidence="2 3">P6497</strain>
    </source>
</reference>
<sequence length="94" mass="11327">MRATRPRMTPRARSGESQRMSRGQQQVADSLNQLDRRKHAGIHHRVEEEERRHQLESLYPTRRVQDDDDLQDDEECRRHARYVHVSVEEIYPHT</sequence>
<dbReference type="GeneID" id="20649972"/>
<dbReference type="SMR" id="G5AHP4"/>
<dbReference type="KEGG" id="psoj:PHYSODRAFT_356221"/>
<dbReference type="RefSeq" id="XP_009539595.1">
    <property type="nucleotide sequence ID" value="XM_009541300.1"/>
</dbReference>
<dbReference type="InParanoid" id="G5AHP4"/>
<feature type="compositionally biased region" description="Polar residues" evidence="1">
    <location>
        <begin position="15"/>
        <end position="33"/>
    </location>
</feature>
<dbReference type="AlphaFoldDB" id="G5AHP4"/>
<proteinExistence type="predicted"/>
<feature type="compositionally biased region" description="Basic and acidic residues" evidence="1">
    <location>
        <begin position="44"/>
        <end position="54"/>
    </location>
</feature>